<comment type="catalytic activity">
    <reaction evidence="3">
        <text>a purine D-ribonucleoside + phosphate = a purine nucleobase + alpha-D-ribose 1-phosphate</text>
        <dbReference type="Rhea" id="RHEA:19805"/>
        <dbReference type="ChEBI" id="CHEBI:26386"/>
        <dbReference type="ChEBI" id="CHEBI:43474"/>
        <dbReference type="ChEBI" id="CHEBI:57720"/>
        <dbReference type="ChEBI" id="CHEBI:142355"/>
        <dbReference type="EC" id="2.4.2.1"/>
    </reaction>
</comment>
<comment type="catalytic activity">
    <reaction evidence="3">
        <text>adenosine + phosphate = alpha-D-ribose 1-phosphate + adenine</text>
        <dbReference type="Rhea" id="RHEA:27642"/>
        <dbReference type="ChEBI" id="CHEBI:16335"/>
        <dbReference type="ChEBI" id="CHEBI:16708"/>
        <dbReference type="ChEBI" id="CHEBI:43474"/>
        <dbReference type="ChEBI" id="CHEBI:57720"/>
        <dbReference type="EC" id="2.4.2.1"/>
    </reaction>
</comment>
<comment type="function">
    <text evidence="3">Catalyzes the phosphorolysis of diverse nucleosides, yielding D-ribose 1-phosphate and the respective free bases. Can use uridine, adenosine, guanosine, cytidine, thymidine, inosine and xanthosine as substrates. Also catalyzes the reverse reactions.</text>
</comment>
<dbReference type="Gene3D" id="2.60.120.10">
    <property type="entry name" value="Jelly Rolls"/>
    <property type="match status" value="1"/>
</dbReference>
<comment type="catalytic activity">
    <reaction evidence="3">
        <text>cytidine + phosphate = cytosine + alpha-D-ribose 1-phosphate</text>
        <dbReference type="Rhea" id="RHEA:52540"/>
        <dbReference type="ChEBI" id="CHEBI:16040"/>
        <dbReference type="ChEBI" id="CHEBI:17562"/>
        <dbReference type="ChEBI" id="CHEBI:43474"/>
        <dbReference type="ChEBI" id="CHEBI:57720"/>
        <dbReference type="EC" id="2.4.2.2"/>
    </reaction>
</comment>
<evidence type="ECO:0000313" key="5">
    <source>
        <dbReference type="Proteomes" id="UP001501581"/>
    </source>
</evidence>
<accession>A0ABN1TYL3</accession>
<dbReference type="InterPro" id="IPR014710">
    <property type="entry name" value="RmlC-like_jellyroll"/>
</dbReference>
<evidence type="ECO:0000256" key="3">
    <source>
        <dbReference type="HAMAP-Rule" id="MF_01537"/>
    </source>
</evidence>
<dbReference type="PANTHER" id="PTHR36540:SF1">
    <property type="entry name" value="PYRIMIDINE_PURINE NUCLEOSIDE PHOSPHORYLASE"/>
    <property type="match status" value="1"/>
</dbReference>
<reference evidence="4 5" key="1">
    <citation type="journal article" date="2019" name="Int. J. Syst. Evol. Microbiol.">
        <title>The Global Catalogue of Microorganisms (GCM) 10K type strain sequencing project: providing services to taxonomists for standard genome sequencing and annotation.</title>
        <authorList>
            <consortium name="The Broad Institute Genomics Platform"/>
            <consortium name="The Broad Institute Genome Sequencing Center for Infectious Disease"/>
            <person name="Wu L."/>
            <person name="Ma J."/>
        </authorList>
    </citation>
    <scope>NUCLEOTIDE SEQUENCE [LARGE SCALE GENOMIC DNA]</scope>
    <source>
        <strain evidence="4 5">JCM 13008</strain>
    </source>
</reference>
<dbReference type="InterPro" id="IPR011051">
    <property type="entry name" value="RmlC_Cupin_sf"/>
</dbReference>
<name>A0ABN1TYL3_9ACTN</name>
<comment type="catalytic activity">
    <reaction evidence="3">
        <text>uridine + phosphate = alpha-D-ribose 1-phosphate + uracil</text>
        <dbReference type="Rhea" id="RHEA:24388"/>
        <dbReference type="ChEBI" id="CHEBI:16704"/>
        <dbReference type="ChEBI" id="CHEBI:17568"/>
        <dbReference type="ChEBI" id="CHEBI:43474"/>
        <dbReference type="ChEBI" id="CHEBI:57720"/>
        <dbReference type="EC" id="2.4.2.2"/>
    </reaction>
</comment>
<keyword evidence="2 3" id="KW-0808">Transferase</keyword>
<proteinExistence type="inferred from homology"/>
<keyword evidence="5" id="KW-1185">Reference proteome</keyword>
<comment type="catalytic activity">
    <reaction evidence="3">
        <text>inosine + phosphate = alpha-D-ribose 1-phosphate + hypoxanthine</text>
        <dbReference type="Rhea" id="RHEA:27646"/>
        <dbReference type="ChEBI" id="CHEBI:17368"/>
        <dbReference type="ChEBI" id="CHEBI:17596"/>
        <dbReference type="ChEBI" id="CHEBI:43474"/>
        <dbReference type="ChEBI" id="CHEBI:57720"/>
        <dbReference type="EC" id="2.4.2.1"/>
    </reaction>
</comment>
<comment type="catalytic activity">
    <reaction evidence="3">
        <text>thymidine + phosphate = 2-deoxy-alpha-D-ribose 1-phosphate + thymine</text>
        <dbReference type="Rhea" id="RHEA:16037"/>
        <dbReference type="ChEBI" id="CHEBI:17748"/>
        <dbReference type="ChEBI" id="CHEBI:17821"/>
        <dbReference type="ChEBI" id="CHEBI:43474"/>
        <dbReference type="ChEBI" id="CHEBI:57259"/>
        <dbReference type="EC" id="2.4.2.2"/>
    </reaction>
</comment>
<keyword evidence="1 3" id="KW-0328">Glycosyltransferase</keyword>
<evidence type="ECO:0000256" key="1">
    <source>
        <dbReference type="ARBA" id="ARBA00022676"/>
    </source>
</evidence>
<comment type="catalytic activity">
    <reaction evidence="3">
        <text>xanthosine + phosphate = alpha-D-ribose 1-phosphate + xanthine</text>
        <dbReference type="Rhea" id="RHEA:27638"/>
        <dbReference type="ChEBI" id="CHEBI:17712"/>
        <dbReference type="ChEBI" id="CHEBI:18107"/>
        <dbReference type="ChEBI" id="CHEBI:43474"/>
        <dbReference type="ChEBI" id="CHEBI:57720"/>
        <dbReference type="EC" id="2.4.2.1"/>
    </reaction>
</comment>
<dbReference type="SUPFAM" id="SSF51182">
    <property type="entry name" value="RmlC-like cupins"/>
    <property type="match status" value="1"/>
</dbReference>
<comment type="similarity">
    <text evidence="3">Belongs to the nucleoside phosphorylase PpnP family.</text>
</comment>
<dbReference type="Pfam" id="PF06865">
    <property type="entry name" value="Ppnp"/>
    <property type="match status" value="1"/>
</dbReference>
<dbReference type="EMBL" id="BAAALG010000011">
    <property type="protein sequence ID" value="GAA1107707.1"/>
    <property type="molecule type" value="Genomic_DNA"/>
</dbReference>
<dbReference type="CDD" id="cd20296">
    <property type="entry name" value="cupin_PpnP-like"/>
    <property type="match status" value="1"/>
</dbReference>
<dbReference type="HAMAP" id="MF_01537">
    <property type="entry name" value="Nucleos_phosphorylase_PpnP"/>
    <property type="match status" value="1"/>
</dbReference>
<comment type="catalytic activity">
    <reaction evidence="3">
        <text>guanosine + phosphate = alpha-D-ribose 1-phosphate + guanine</text>
        <dbReference type="Rhea" id="RHEA:13233"/>
        <dbReference type="ChEBI" id="CHEBI:16235"/>
        <dbReference type="ChEBI" id="CHEBI:16750"/>
        <dbReference type="ChEBI" id="CHEBI:43474"/>
        <dbReference type="ChEBI" id="CHEBI:57720"/>
        <dbReference type="EC" id="2.4.2.1"/>
    </reaction>
</comment>
<dbReference type="EC" id="2.4.2.1" evidence="3"/>
<gene>
    <name evidence="3" type="primary">ppnP</name>
    <name evidence="4" type="ORF">GCM10009668_29690</name>
</gene>
<dbReference type="InterPro" id="IPR009664">
    <property type="entry name" value="Ppnp"/>
</dbReference>
<dbReference type="RefSeq" id="WP_343995593.1">
    <property type="nucleotide sequence ID" value="NZ_BAAALG010000011.1"/>
</dbReference>
<evidence type="ECO:0000256" key="2">
    <source>
        <dbReference type="ARBA" id="ARBA00022679"/>
    </source>
</evidence>
<sequence>MTQFDQVSVVKQANVYFDGKCVSHTVLFADGTRKSLGVIFPASLTFGTAAPETMEINAGHCRIRLAGEETWAEYGAGQSFDVPGDSSFDIEVTEALDYVCHYR</sequence>
<dbReference type="Proteomes" id="UP001501581">
    <property type="component" value="Unassembled WGS sequence"/>
</dbReference>
<comment type="caution">
    <text evidence="4">The sequence shown here is derived from an EMBL/GenBank/DDBJ whole genome shotgun (WGS) entry which is preliminary data.</text>
</comment>
<dbReference type="PANTHER" id="PTHR36540">
    <property type="entry name" value="PYRIMIDINE/PURINE NUCLEOSIDE PHOSPHORYLASE"/>
    <property type="match status" value="1"/>
</dbReference>
<protein>
    <recommendedName>
        <fullName evidence="3">Pyrimidine/purine nucleoside phosphorylase</fullName>
        <ecNumber evidence="3">2.4.2.1</ecNumber>
        <ecNumber evidence="3">2.4.2.2</ecNumber>
    </recommendedName>
    <alternativeName>
        <fullName evidence="3">Adenosine phosphorylase</fullName>
    </alternativeName>
    <alternativeName>
        <fullName evidence="3">Cytidine phosphorylase</fullName>
    </alternativeName>
    <alternativeName>
        <fullName evidence="3">Guanosine phosphorylase</fullName>
    </alternativeName>
    <alternativeName>
        <fullName evidence="3">Inosine phosphorylase</fullName>
    </alternativeName>
    <alternativeName>
        <fullName evidence="3">Thymidine phosphorylase</fullName>
    </alternativeName>
    <alternativeName>
        <fullName evidence="3">Uridine phosphorylase</fullName>
    </alternativeName>
    <alternativeName>
        <fullName evidence="3">Xanthosine phosphorylase</fullName>
    </alternativeName>
</protein>
<dbReference type="EC" id="2.4.2.2" evidence="3"/>
<evidence type="ECO:0000313" key="4">
    <source>
        <dbReference type="EMBL" id="GAA1107707.1"/>
    </source>
</evidence>
<organism evidence="4 5">
    <name type="scientific">Nocardioides dubius</name>
    <dbReference type="NCBI Taxonomy" id="317019"/>
    <lineage>
        <taxon>Bacteria</taxon>
        <taxon>Bacillati</taxon>
        <taxon>Actinomycetota</taxon>
        <taxon>Actinomycetes</taxon>
        <taxon>Propionibacteriales</taxon>
        <taxon>Nocardioidaceae</taxon>
        <taxon>Nocardioides</taxon>
    </lineage>
</organism>